<organism evidence="1 2">
    <name type="scientific">Filimonas zeae</name>
    <dbReference type="NCBI Taxonomy" id="1737353"/>
    <lineage>
        <taxon>Bacteria</taxon>
        <taxon>Pseudomonadati</taxon>
        <taxon>Bacteroidota</taxon>
        <taxon>Chitinophagia</taxon>
        <taxon>Chitinophagales</taxon>
        <taxon>Chitinophagaceae</taxon>
        <taxon>Filimonas</taxon>
    </lineage>
</organism>
<reference evidence="1" key="1">
    <citation type="journal article" date="2014" name="Int. J. Syst. Evol. Microbiol.">
        <title>Complete genome sequence of Corynebacterium casei LMG S-19264T (=DSM 44701T), isolated from a smear-ripened cheese.</title>
        <authorList>
            <consortium name="US DOE Joint Genome Institute (JGI-PGF)"/>
            <person name="Walter F."/>
            <person name="Albersmeier A."/>
            <person name="Kalinowski J."/>
            <person name="Ruckert C."/>
        </authorList>
    </citation>
    <scope>NUCLEOTIDE SEQUENCE</scope>
    <source>
        <strain evidence="1">CGMCC 1.15290</strain>
    </source>
</reference>
<protein>
    <submittedName>
        <fullName evidence="1">Uncharacterized protein</fullName>
    </submittedName>
</protein>
<accession>A0A917IRM6</accession>
<dbReference type="EMBL" id="BMIB01000001">
    <property type="protein sequence ID" value="GGH59670.1"/>
    <property type="molecule type" value="Genomic_DNA"/>
</dbReference>
<proteinExistence type="predicted"/>
<gene>
    <name evidence="1" type="ORF">GCM10011379_06700</name>
</gene>
<keyword evidence="2" id="KW-1185">Reference proteome</keyword>
<reference evidence="1" key="2">
    <citation type="submission" date="2020-09" db="EMBL/GenBank/DDBJ databases">
        <authorList>
            <person name="Sun Q."/>
            <person name="Zhou Y."/>
        </authorList>
    </citation>
    <scope>NUCLEOTIDE SEQUENCE</scope>
    <source>
        <strain evidence="1">CGMCC 1.15290</strain>
    </source>
</reference>
<dbReference type="AlphaFoldDB" id="A0A917IRM6"/>
<dbReference type="Proteomes" id="UP000627292">
    <property type="component" value="Unassembled WGS sequence"/>
</dbReference>
<evidence type="ECO:0000313" key="2">
    <source>
        <dbReference type="Proteomes" id="UP000627292"/>
    </source>
</evidence>
<name>A0A917IRM6_9BACT</name>
<comment type="caution">
    <text evidence="1">The sequence shown here is derived from an EMBL/GenBank/DDBJ whole genome shotgun (WGS) entry which is preliminary data.</text>
</comment>
<evidence type="ECO:0000313" key="1">
    <source>
        <dbReference type="EMBL" id="GGH59670.1"/>
    </source>
</evidence>
<dbReference type="RefSeq" id="WP_188950557.1">
    <property type="nucleotide sequence ID" value="NZ_BMIB01000001.1"/>
</dbReference>
<sequence>MSTLMLSFEVFEAIASTIDRQHVKHGLNKITWFDCRDLTRKKINDLVTTWCDLNEWSYVAEYKTEEEFNTLSELLDLTIYYTGISAVQLFKWLGALIYNIDIEQVETMTSISDEQRSAFSTLQQIYTQLANTIVHDSEEYAKAYYSDYPAEHRNTITAHPDRKKGTRESKKPQLIELTIQANVQVQTKLPNYEISRQITDQTTFYFNLPAQIEVVKVVDMQTNVKAS</sequence>